<organism evidence="1 2">
    <name type="scientific">Cordylochernes scorpioides</name>
    <dbReference type="NCBI Taxonomy" id="51811"/>
    <lineage>
        <taxon>Eukaryota</taxon>
        <taxon>Metazoa</taxon>
        <taxon>Ecdysozoa</taxon>
        <taxon>Arthropoda</taxon>
        <taxon>Chelicerata</taxon>
        <taxon>Arachnida</taxon>
        <taxon>Pseudoscorpiones</taxon>
        <taxon>Cheliferoidea</taxon>
        <taxon>Chernetidae</taxon>
        <taxon>Cordylochernes</taxon>
    </lineage>
</organism>
<gene>
    <name evidence="1" type="ORF">LAZ67_6002862</name>
</gene>
<dbReference type="Gene3D" id="1.10.10.1450">
    <property type="match status" value="1"/>
</dbReference>
<protein>
    <submittedName>
        <fullName evidence="1">Uncharacterized protein</fullName>
    </submittedName>
</protein>
<accession>A0ABY6KKR6</accession>
<evidence type="ECO:0000313" key="2">
    <source>
        <dbReference type="Proteomes" id="UP001235939"/>
    </source>
</evidence>
<keyword evidence="2" id="KW-1185">Reference proteome</keyword>
<proteinExistence type="predicted"/>
<name>A0ABY6KKR6_9ARAC</name>
<evidence type="ECO:0000313" key="1">
    <source>
        <dbReference type="EMBL" id="UYV69218.1"/>
    </source>
</evidence>
<dbReference type="Proteomes" id="UP001235939">
    <property type="component" value="Chromosome 06"/>
</dbReference>
<reference evidence="1 2" key="1">
    <citation type="submission" date="2022-01" db="EMBL/GenBank/DDBJ databases">
        <title>A chromosomal length assembly of Cordylochernes scorpioides.</title>
        <authorList>
            <person name="Zeh D."/>
            <person name="Zeh J."/>
        </authorList>
    </citation>
    <scope>NUCLEOTIDE SEQUENCE [LARGE SCALE GENOMIC DNA]</scope>
    <source>
        <strain evidence="1">IN4F17</strain>
        <tissue evidence="1">Whole Body</tissue>
    </source>
</reference>
<dbReference type="EMBL" id="CP092868">
    <property type="protein sequence ID" value="UYV69218.1"/>
    <property type="molecule type" value="Genomic_DNA"/>
</dbReference>
<sequence length="119" mass="13343">MLESAAKASASMLGTASNYRQSQTFTKVCLDHGAMINESCTPTPHSMRSDVDLHAALWERPLLIIKQLEEHELMEFLASVSAMSSFEQRANIKFCVKLKKSFTETLALINEAYEDEKLS</sequence>